<dbReference type="Proteomes" id="UP000230055">
    <property type="component" value="Unassembled WGS sequence"/>
</dbReference>
<evidence type="ECO:0000259" key="10">
    <source>
        <dbReference type="Pfam" id="PF01087"/>
    </source>
</evidence>
<feature type="binding site" evidence="9">
    <location>
        <position position="57"/>
    </location>
    <ligand>
        <name>Zn(2+)</name>
        <dbReference type="ChEBI" id="CHEBI:29105"/>
    </ligand>
</feature>
<evidence type="ECO:0000256" key="2">
    <source>
        <dbReference type="ARBA" id="ARBA00022679"/>
    </source>
</evidence>
<protein>
    <recommendedName>
        <fullName evidence="7">Galactose-1-phosphate uridylyltransferase</fullName>
        <ecNumber evidence="7">2.7.7.12</ecNumber>
    </recommendedName>
</protein>
<accession>A0A2M7R7Q0</accession>
<dbReference type="InterPro" id="IPR036265">
    <property type="entry name" value="HIT-like_sf"/>
</dbReference>
<evidence type="ECO:0000256" key="3">
    <source>
        <dbReference type="ARBA" id="ARBA00022695"/>
    </source>
</evidence>
<evidence type="ECO:0000256" key="1">
    <source>
        <dbReference type="ARBA" id="ARBA00010951"/>
    </source>
</evidence>
<feature type="binding site" evidence="9">
    <location>
        <position position="60"/>
    </location>
    <ligand>
        <name>Zn(2+)</name>
        <dbReference type="ChEBI" id="CHEBI:29105"/>
    </ligand>
</feature>
<evidence type="ECO:0000256" key="9">
    <source>
        <dbReference type="PIRSR" id="PIRSR000808-3"/>
    </source>
</evidence>
<feature type="domain" description="Galactose-1-phosphate uridyl transferase N-terminal" evidence="10">
    <location>
        <begin position="9"/>
        <end position="191"/>
    </location>
</feature>
<evidence type="ECO:0000313" key="13">
    <source>
        <dbReference type="Proteomes" id="UP000230055"/>
    </source>
</evidence>
<dbReference type="Gene3D" id="3.30.428.10">
    <property type="entry name" value="HIT-like"/>
    <property type="match status" value="2"/>
</dbReference>
<comment type="similarity">
    <text evidence="1">Belongs to the galactose-1-phosphate uridylyltransferase type 1 family.</text>
</comment>
<dbReference type="Pfam" id="PF02744">
    <property type="entry name" value="GalP_UDP_tr_C"/>
    <property type="match status" value="1"/>
</dbReference>
<feature type="binding site" evidence="9">
    <location>
        <position position="183"/>
    </location>
    <ligand>
        <name>Zn(2+)</name>
        <dbReference type="ChEBI" id="CHEBI:29105"/>
    </ligand>
</feature>
<evidence type="ECO:0000256" key="6">
    <source>
        <dbReference type="ARBA" id="ARBA00023277"/>
    </source>
</evidence>
<proteinExistence type="inferred from homology"/>
<dbReference type="PANTHER" id="PTHR42763:SF2">
    <property type="entry name" value="ADP-GLUCOSE PHOSPHORYLASE"/>
    <property type="match status" value="1"/>
</dbReference>
<dbReference type="GO" id="GO:0008270">
    <property type="term" value="F:zinc ion binding"/>
    <property type="evidence" value="ECO:0007669"/>
    <property type="project" value="InterPro"/>
</dbReference>
<dbReference type="SUPFAM" id="SSF54197">
    <property type="entry name" value="HIT-like"/>
    <property type="match status" value="2"/>
</dbReference>
<keyword evidence="2 12" id="KW-0808">Transferase</keyword>
<comment type="cofactor">
    <cofactor evidence="9">
        <name>Zn(2+)</name>
        <dbReference type="ChEBI" id="CHEBI:29105"/>
    </cofactor>
    <text evidence="9">Binds 1 zinc ion per subunit.</text>
</comment>
<feature type="active site" description="Tele-UMP-histidine intermediate" evidence="8">
    <location>
        <position position="185"/>
    </location>
</feature>
<keyword evidence="3 12" id="KW-0548">Nucleotidyltransferase</keyword>
<evidence type="ECO:0000256" key="5">
    <source>
        <dbReference type="ARBA" id="ARBA00022833"/>
    </source>
</evidence>
<dbReference type="AlphaFoldDB" id="A0A2M7R7Q0"/>
<evidence type="ECO:0000259" key="11">
    <source>
        <dbReference type="Pfam" id="PF02744"/>
    </source>
</evidence>
<dbReference type="PANTHER" id="PTHR42763">
    <property type="entry name" value="ADP-GLUCOSE PHOSPHORYLASE"/>
    <property type="match status" value="1"/>
</dbReference>
<evidence type="ECO:0000256" key="7">
    <source>
        <dbReference type="NCBIfam" id="TIGR00209"/>
    </source>
</evidence>
<gene>
    <name evidence="12" type="primary">galT</name>
    <name evidence="12" type="ORF">COY72_01535</name>
</gene>
<dbReference type="InterPro" id="IPR005849">
    <property type="entry name" value="GalP_Utransf_N"/>
</dbReference>
<dbReference type="InterPro" id="IPR005850">
    <property type="entry name" value="GalP_Utransf_C"/>
</dbReference>
<keyword evidence="5 9" id="KW-0862">Zinc</keyword>
<dbReference type="InterPro" id="IPR053177">
    <property type="entry name" value="ADP-glucose_phosphorylase"/>
</dbReference>
<sequence>MKLKGTMIKKSKIQFSSELRFDLISKDWVVIATGRARRPETFKIEKKERKEVPRRTCPFCKKDIVNDAVLIFNQGKKIELGKSRGISWTTIVTPNKFPAFLPAPKLDKKIEGGLYQKMNAVGFHEVVITRNHKKSLGKMETLQIKEVIDAYHQRYLDLMKTPFVNYISIFHNHGVEAGASISHPHSQIITTPLLDVDLGRALSNAQRYFKKHKKCLYCQMDEWERKVGKRIVFENEDFLVLCPFASKVAFEVIISPRKHLSYFEKITGKEKWNLAEAFKMALGKLFKALNNPPYNFYLHTAPTNGVKPRGGHATLRGVNYDFYHWHWTILPKTSTWAGFELGAKMEISTIEPEKAAEYLRETKI</sequence>
<keyword evidence="4 9" id="KW-0479">Metal-binding</keyword>
<organism evidence="12 13">
    <name type="scientific">Candidatus Nealsonbacteria bacterium CG_4_10_14_0_8_um_filter_35_10</name>
    <dbReference type="NCBI Taxonomy" id="1974683"/>
    <lineage>
        <taxon>Bacteria</taxon>
        <taxon>Candidatus Nealsoniibacteriota</taxon>
    </lineage>
</organism>
<dbReference type="PIRSF" id="PIRSF000808">
    <property type="entry name" value="GalT"/>
    <property type="match status" value="1"/>
</dbReference>
<name>A0A2M7R7Q0_9BACT</name>
<reference evidence="13" key="1">
    <citation type="submission" date="2017-09" db="EMBL/GenBank/DDBJ databases">
        <title>Depth-based differentiation of microbial function through sediment-hosted aquifers and enrichment of novel symbionts in the deep terrestrial subsurface.</title>
        <authorList>
            <person name="Probst A.J."/>
            <person name="Ladd B."/>
            <person name="Jarett J.K."/>
            <person name="Geller-Mcgrath D.E."/>
            <person name="Sieber C.M.K."/>
            <person name="Emerson J.B."/>
            <person name="Anantharaman K."/>
            <person name="Thomas B.C."/>
            <person name="Malmstrom R."/>
            <person name="Stieglmeier M."/>
            <person name="Klingl A."/>
            <person name="Woyke T."/>
            <person name="Ryan C.M."/>
            <person name="Banfield J.F."/>
        </authorList>
    </citation>
    <scope>NUCLEOTIDE SEQUENCE [LARGE SCALE GENOMIC DNA]</scope>
</reference>
<dbReference type="EMBL" id="PFLX01000038">
    <property type="protein sequence ID" value="PIY90824.1"/>
    <property type="molecule type" value="Genomic_DNA"/>
</dbReference>
<feature type="domain" description="Galactose-1-phosphate uridyl transferase C-terminal" evidence="11">
    <location>
        <begin position="204"/>
        <end position="327"/>
    </location>
</feature>
<dbReference type="Pfam" id="PF01087">
    <property type="entry name" value="GalP_UDP_transf"/>
    <property type="match status" value="1"/>
</dbReference>
<dbReference type="EC" id="2.7.7.12" evidence="7"/>
<comment type="caution">
    <text evidence="12">The sequence shown here is derived from an EMBL/GenBank/DDBJ whole genome shotgun (WGS) entry which is preliminary data.</text>
</comment>
<dbReference type="GO" id="GO:0008108">
    <property type="term" value="F:UDP-glucose:hexose-1-phosphate uridylyltransferase activity"/>
    <property type="evidence" value="ECO:0007669"/>
    <property type="project" value="UniProtKB-UniRule"/>
</dbReference>
<dbReference type="InterPro" id="IPR001937">
    <property type="entry name" value="GalP_UDPtransf1"/>
</dbReference>
<evidence type="ECO:0000256" key="4">
    <source>
        <dbReference type="ARBA" id="ARBA00022723"/>
    </source>
</evidence>
<evidence type="ECO:0000256" key="8">
    <source>
        <dbReference type="PIRSR" id="PIRSR000808-1"/>
    </source>
</evidence>
<feature type="binding site" evidence="9">
    <location>
        <position position="132"/>
    </location>
    <ligand>
        <name>Zn(2+)</name>
        <dbReference type="ChEBI" id="CHEBI:29105"/>
    </ligand>
</feature>
<evidence type="ECO:0000313" key="12">
    <source>
        <dbReference type="EMBL" id="PIY90824.1"/>
    </source>
</evidence>
<dbReference type="NCBIfam" id="TIGR00209">
    <property type="entry name" value="galT_1"/>
    <property type="match status" value="1"/>
</dbReference>
<keyword evidence="6" id="KW-0119">Carbohydrate metabolism</keyword>
<dbReference type="GO" id="GO:0006012">
    <property type="term" value="P:galactose metabolic process"/>
    <property type="evidence" value="ECO:0007669"/>
    <property type="project" value="UniProtKB-UniRule"/>
</dbReference>